<sequence length="38" mass="4323">MFTFHENATKAPILARLEPKNWLFASSFSELKRGILTG</sequence>
<protein>
    <submittedName>
        <fullName evidence="1">Uncharacterized protein</fullName>
    </submittedName>
</protein>
<dbReference type="EMBL" id="NNRK01000029">
    <property type="protein sequence ID" value="OYR12780.1"/>
    <property type="molecule type" value="Genomic_DNA"/>
</dbReference>
<organism evidence="1 2">
    <name type="scientific">Brucella rhizosphaerae</name>
    <dbReference type="NCBI Taxonomy" id="571254"/>
    <lineage>
        <taxon>Bacteria</taxon>
        <taxon>Pseudomonadati</taxon>
        <taxon>Pseudomonadota</taxon>
        <taxon>Alphaproteobacteria</taxon>
        <taxon>Hyphomicrobiales</taxon>
        <taxon>Brucellaceae</taxon>
        <taxon>Brucella/Ochrobactrum group</taxon>
        <taxon>Brucella</taxon>
    </lineage>
</organism>
<evidence type="ECO:0000313" key="1">
    <source>
        <dbReference type="EMBL" id="OYR12780.1"/>
    </source>
</evidence>
<evidence type="ECO:0000313" key="2">
    <source>
        <dbReference type="Proteomes" id="UP000216345"/>
    </source>
</evidence>
<keyword evidence="2" id="KW-1185">Reference proteome</keyword>
<name>A0A256FDF7_9HYPH</name>
<comment type="caution">
    <text evidence="1">The sequence shown here is derived from an EMBL/GenBank/DDBJ whole genome shotgun (WGS) entry which is preliminary data.</text>
</comment>
<accession>A0A256FDF7</accession>
<gene>
    <name evidence="1" type="ORF">CEV32_0954</name>
</gene>
<reference evidence="1 2" key="1">
    <citation type="submission" date="2017-07" db="EMBL/GenBank/DDBJ databases">
        <title>Phylogenetic study on the rhizospheric bacterium Ochrobactrum sp. A44.</title>
        <authorList>
            <person name="Krzyzanowska D.M."/>
            <person name="Ossowicki A."/>
            <person name="Rajewska M."/>
            <person name="Maciag T."/>
            <person name="Kaczynski Z."/>
            <person name="Czerwicka M."/>
            <person name="Jafra S."/>
        </authorList>
    </citation>
    <scope>NUCLEOTIDE SEQUENCE [LARGE SCALE GENOMIC DNA]</scope>
    <source>
        <strain evidence="1 2">PR17</strain>
    </source>
</reference>
<dbReference type="Proteomes" id="UP000216345">
    <property type="component" value="Unassembled WGS sequence"/>
</dbReference>
<dbReference type="AlphaFoldDB" id="A0A256FDF7"/>
<proteinExistence type="predicted"/>